<feature type="transmembrane region" description="Helical" evidence="2">
    <location>
        <begin position="184"/>
        <end position="205"/>
    </location>
</feature>
<feature type="transmembrane region" description="Helical" evidence="2">
    <location>
        <begin position="546"/>
        <end position="567"/>
    </location>
</feature>
<feature type="transmembrane region" description="Helical" evidence="2">
    <location>
        <begin position="217"/>
        <end position="235"/>
    </location>
</feature>
<feature type="compositionally biased region" description="Gly residues" evidence="1">
    <location>
        <begin position="765"/>
        <end position="796"/>
    </location>
</feature>
<feature type="transmembrane region" description="Helical" evidence="2">
    <location>
        <begin position="296"/>
        <end position="317"/>
    </location>
</feature>
<feature type="region of interest" description="Disordered" evidence="1">
    <location>
        <begin position="698"/>
        <end position="804"/>
    </location>
</feature>
<feature type="transmembrane region" description="Helical" evidence="2">
    <location>
        <begin position="934"/>
        <end position="952"/>
    </location>
</feature>
<proteinExistence type="predicted"/>
<evidence type="ECO:0000313" key="4">
    <source>
        <dbReference type="Proteomes" id="UP000749040"/>
    </source>
</evidence>
<feature type="transmembrane region" description="Helical" evidence="2">
    <location>
        <begin position="329"/>
        <end position="350"/>
    </location>
</feature>
<feature type="transmembrane region" description="Helical" evidence="2">
    <location>
        <begin position="959"/>
        <end position="976"/>
    </location>
</feature>
<dbReference type="RefSeq" id="WP_205357099.1">
    <property type="nucleotide sequence ID" value="NZ_JADKYB010000005.1"/>
</dbReference>
<feature type="compositionally biased region" description="Low complexity" evidence="1">
    <location>
        <begin position="713"/>
        <end position="731"/>
    </location>
</feature>
<feature type="transmembrane region" description="Helical" evidence="2">
    <location>
        <begin position="988"/>
        <end position="1006"/>
    </location>
</feature>
<dbReference type="NCBIfam" id="NF047321">
    <property type="entry name" value="SCO7613_CTERM"/>
    <property type="match status" value="1"/>
</dbReference>
<protein>
    <recommendedName>
        <fullName evidence="5">Integral membrane protein</fullName>
    </recommendedName>
</protein>
<keyword evidence="4" id="KW-1185">Reference proteome</keyword>
<feature type="transmembrane region" description="Helical" evidence="2">
    <location>
        <begin position="882"/>
        <end position="899"/>
    </location>
</feature>
<feature type="transmembrane region" description="Helical" evidence="2">
    <location>
        <begin position="424"/>
        <end position="444"/>
    </location>
</feature>
<feature type="transmembrane region" description="Helical" evidence="2">
    <location>
        <begin position="271"/>
        <end position="290"/>
    </location>
</feature>
<feature type="transmembrane region" description="Helical" evidence="2">
    <location>
        <begin position="644"/>
        <end position="664"/>
    </location>
</feature>
<evidence type="ECO:0000256" key="1">
    <source>
        <dbReference type="SAM" id="MobiDB-lite"/>
    </source>
</evidence>
<feature type="transmembrane region" description="Helical" evidence="2">
    <location>
        <begin position="579"/>
        <end position="605"/>
    </location>
</feature>
<feature type="transmembrane region" description="Helical" evidence="2">
    <location>
        <begin position="857"/>
        <end position="876"/>
    </location>
</feature>
<comment type="caution">
    <text evidence="3">The sequence shown here is derived from an EMBL/GenBank/DDBJ whole genome shotgun (WGS) entry which is preliminary data.</text>
</comment>
<feature type="transmembrane region" description="Helical" evidence="2">
    <location>
        <begin position="451"/>
        <end position="473"/>
    </location>
</feature>
<dbReference type="Proteomes" id="UP000749040">
    <property type="component" value="Unassembled WGS sequence"/>
</dbReference>
<keyword evidence="2" id="KW-0472">Membrane</keyword>
<keyword evidence="2" id="KW-0812">Transmembrane</keyword>
<accession>A0ABS2TPI6</accession>
<reference evidence="3 4" key="1">
    <citation type="submission" date="2021-01" db="EMBL/GenBank/DDBJ databases">
        <title>Streptomyces acididurans sp. nov., isolated from a peat swamp forest soil.</title>
        <authorList>
            <person name="Chantavorakit T."/>
            <person name="Duangmal K."/>
        </authorList>
    </citation>
    <scope>NUCLEOTIDE SEQUENCE [LARGE SCALE GENOMIC DNA]</scope>
    <source>
        <strain evidence="3 4">KK5PA1</strain>
    </source>
</reference>
<evidence type="ECO:0008006" key="5">
    <source>
        <dbReference type="Google" id="ProtNLM"/>
    </source>
</evidence>
<keyword evidence="2" id="KW-1133">Transmembrane helix</keyword>
<feature type="transmembrane region" description="Helical" evidence="2">
    <location>
        <begin position="834"/>
        <end position="850"/>
    </location>
</feature>
<dbReference type="EMBL" id="JADKYB010000005">
    <property type="protein sequence ID" value="MBM9505255.1"/>
    <property type="molecule type" value="Genomic_DNA"/>
</dbReference>
<feature type="transmembrane region" description="Helical" evidence="2">
    <location>
        <begin position="362"/>
        <end position="381"/>
    </location>
</feature>
<feature type="transmembrane region" description="Helical" evidence="2">
    <location>
        <begin position="911"/>
        <end position="928"/>
    </location>
</feature>
<feature type="transmembrane region" description="Helical" evidence="2">
    <location>
        <begin position="158"/>
        <end position="178"/>
    </location>
</feature>
<sequence length="1024" mass="100866">MDTDVSFCPDCGQPLPSPLPSGTADCPRCRLPLTGPLADEFRAVAAELAELDSKRSELVQRRMDLLRALRDLRLERVREVVGLGQVGGPEGSLAGVTQAHAWGGAGEARWGQASGARWGGAGGGWGSGPGAGAGGGWGAAFRGGRAGGDASAPSVQTVLLVLGGLLVTVAGLVFTLVNWGRLGIGGRAAVLGAFTALALAVPFPLRRRGLTATAETAGSVGFALVLLDWYAARAAGPAGLDRAGVTGYWAAATAATALGAAGYAWWTRSTVLPYAALALLQFTVPLTVAAHDAGPVVRATGSVGLAALDVAMALFAGPFVGRAGRGAKALSGTALGLGALWGVLGGSYAADLASSATTYGGALRACVPLLLLALFAVAVASRLSLLPAWARPLVAVCGGLALLAAAAALPRLAFAASWAPLAPALPAALLVVGAVAFSGPAFALGERPVRGGFAVAGGLGLLVAFLRVVPYAGEAFVRPFLEALPGQRWEPGEWGVGGVVPVVFLVVAGVGGVVGVRLGERAVLHGVALVGVGGAVLSPLAGGLPYSSVVALACLPALLAAALLLLGPLREGRDLAWNVLLCGGLVGLTWSLPSAAAALTVWGAASVLGAALARSAPGAASFAVGALAVTAARGADTAGLAPQVGAFAVLGVAVLTVPVAAGLSRGGAGALRAGVGASGMGVRNLIFTGLAAHKYKSAFRTPTPPAPPEVHPGEAGAAGSPAGGAPHADGGSQPAGGPAHADGGSQPAGGSAHADGGSRPVGRSGHLGGTSGVGGAGGHGGGSAVGRSGRSGGGRPEGSVVGSVGPARGLEVEITGYVAAGLALVMAAVDADTFGLALAIAGVAALGVALRAERRGVGVVGATVLLTAASWVRLVMGGVEAPEPYTVPPAVVVLVLGHVRRRREPGMGSWAAYGSGLGMGMLPALWAAWDDVSWVRPLVLGAVALVVTLFGARLRLRAPLLVGAGVLLVDGLHELAPTVVQSLGVLPRWVPLAAAGGLLLYVGATYERRLAAGRRLRENVRRME</sequence>
<feature type="transmembrane region" description="Helical" evidence="2">
    <location>
        <begin position="247"/>
        <end position="266"/>
    </location>
</feature>
<feature type="transmembrane region" description="Helical" evidence="2">
    <location>
        <begin position="493"/>
        <end position="515"/>
    </location>
</feature>
<dbReference type="InterPro" id="IPR058062">
    <property type="entry name" value="SCO7613_C"/>
</dbReference>
<feature type="transmembrane region" description="Helical" evidence="2">
    <location>
        <begin position="611"/>
        <end position="632"/>
    </location>
</feature>
<organism evidence="3 4">
    <name type="scientific">Actinacidiphila acididurans</name>
    <dbReference type="NCBI Taxonomy" id="2784346"/>
    <lineage>
        <taxon>Bacteria</taxon>
        <taxon>Bacillati</taxon>
        <taxon>Actinomycetota</taxon>
        <taxon>Actinomycetes</taxon>
        <taxon>Kitasatosporales</taxon>
        <taxon>Streptomycetaceae</taxon>
        <taxon>Actinacidiphila</taxon>
    </lineage>
</organism>
<name>A0ABS2TPI6_9ACTN</name>
<feature type="transmembrane region" description="Helical" evidence="2">
    <location>
        <begin position="522"/>
        <end position="540"/>
    </location>
</feature>
<evidence type="ECO:0000256" key="2">
    <source>
        <dbReference type="SAM" id="Phobius"/>
    </source>
</evidence>
<evidence type="ECO:0000313" key="3">
    <source>
        <dbReference type="EMBL" id="MBM9505255.1"/>
    </source>
</evidence>
<gene>
    <name evidence="3" type="ORF">ITX44_12000</name>
</gene>
<feature type="transmembrane region" description="Helical" evidence="2">
    <location>
        <begin position="393"/>
        <end position="418"/>
    </location>
</feature>